<evidence type="ECO:0000256" key="12">
    <source>
        <dbReference type="PROSITE-ProRule" id="PRU00169"/>
    </source>
</evidence>
<comment type="catalytic activity">
    <reaction evidence="1">
        <text>ATP + protein L-histidine = ADP + protein N-phospho-L-histidine.</text>
        <dbReference type="EC" id="2.7.13.3"/>
    </reaction>
</comment>
<evidence type="ECO:0000259" key="14">
    <source>
        <dbReference type="PROSITE" id="PS50109"/>
    </source>
</evidence>
<dbReference type="CDD" id="cd17546">
    <property type="entry name" value="REC_hyHK_CKI1_RcsC-like"/>
    <property type="match status" value="1"/>
</dbReference>
<dbReference type="PROSITE" id="PS50924">
    <property type="entry name" value="MHYT"/>
    <property type="match status" value="1"/>
</dbReference>
<evidence type="ECO:0000256" key="1">
    <source>
        <dbReference type="ARBA" id="ARBA00000085"/>
    </source>
</evidence>
<dbReference type="Pfam" id="PF08447">
    <property type="entry name" value="PAS_3"/>
    <property type="match status" value="1"/>
</dbReference>
<reference evidence="19 20" key="1">
    <citation type="submission" date="2024-11" db="EMBL/GenBank/DDBJ databases">
        <title>The Natural Products Discovery Center: Release of the First 8490 Sequenced Strains for Exploring Actinobacteria Biosynthetic Diversity.</title>
        <authorList>
            <person name="Kalkreuter E."/>
            <person name="Kautsar S.A."/>
            <person name="Yang D."/>
            <person name="Bader C.D."/>
            <person name="Teijaro C.N."/>
            <person name="Fluegel L."/>
            <person name="Davis C.M."/>
            <person name="Simpson J.R."/>
            <person name="Lauterbach L."/>
            <person name="Steele A.D."/>
            <person name="Gui C."/>
            <person name="Meng S."/>
            <person name="Li G."/>
            <person name="Viehrig K."/>
            <person name="Ye F."/>
            <person name="Su P."/>
            <person name="Kiefer A.F."/>
            <person name="Nichols A."/>
            <person name="Cepeda A.J."/>
            <person name="Yan W."/>
            <person name="Fan B."/>
            <person name="Jiang Y."/>
            <person name="Adhikari A."/>
            <person name="Zheng C.-J."/>
            <person name="Schuster L."/>
            <person name="Cowan T.M."/>
            <person name="Smanski M.J."/>
            <person name="Chevrette M.G."/>
            <person name="De Carvalho L.P.S."/>
            <person name="Shen B."/>
        </authorList>
    </citation>
    <scope>NUCLEOTIDE SEQUENCE [LARGE SCALE GENOMIC DNA]</scope>
    <source>
        <strain evidence="19 20">NPDC078403</strain>
    </source>
</reference>
<dbReference type="InterPro" id="IPR036890">
    <property type="entry name" value="HATPase_C_sf"/>
</dbReference>
<dbReference type="SMART" id="SM00387">
    <property type="entry name" value="HATPase_c"/>
    <property type="match status" value="1"/>
</dbReference>
<evidence type="ECO:0000256" key="7">
    <source>
        <dbReference type="ARBA" id="ARBA00022741"/>
    </source>
</evidence>
<dbReference type="SMART" id="SM00448">
    <property type="entry name" value="REC"/>
    <property type="match status" value="1"/>
</dbReference>
<dbReference type="Pfam" id="PF00989">
    <property type="entry name" value="PAS"/>
    <property type="match status" value="1"/>
</dbReference>
<feature type="domain" description="PAS" evidence="16">
    <location>
        <begin position="397"/>
        <end position="471"/>
    </location>
</feature>
<evidence type="ECO:0000256" key="6">
    <source>
        <dbReference type="ARBA" id="ARBA00022692"/>
    </source>
</evidence>
<evidence type="ECO:0000256" key="4">
    <source>
        <dbReference type="ARBA" id="ARBA00022475"/>
    </source>
</evidence>
<dbReference type="RefSeq" id="WP_404674505.1">
    <property type="nucleotide sequence ID" value="NZ_JBJDOT010000001.1"/>
</dbReference>
<feature type="domain" description="MHYT" evidence="18">
    <location>
        <begin position="20"/>
        <end position="216"/>
    </location>
</feature>
<dbReference type="InterPro" id="IPR036641">
    <property type="entry name" value="HPT_dom_sf"/>
</dbReference>
<accession>A0ABW8KRK1</accession>
<feature type="domain" description="Response regulatory" evidence="15">
    <location>
        <begin position="781"/>
        <end position="900"/>
    </location>
</feature>
<feature type="transmembrane region" description="Helical" evidence="13">
    <location>
        <begin position="188"/>
        <end position="211"/>
    </location>
</feature>
<dbReference type="InterPro" id="IPR000700">
    <property type="entry name" value="PAS-assoc_C"/>
</dbReference>
<dbReference type="InterPro" id="IPR003661">
    <property type="entry name" value="HisK_dim/P_dom"/>
</dbReference>
<dbReference type="InterPro" id="IPR008207">
    <property type="entry name" value="Sig_transdc_His_kin_Hpt_dom"/>
</dbReference>
<dbReference type="SUPFAM" id="SSF52172">
    <property type="entry name" value="CheY-like"/>
    <property type="match status" value="1"/>
</dbReference>
<evidence type="ECO:0000256" key="11">
    <source>
        <dbReference type="ARBA" id="ARBA00023136"/>
    </source>
</evidence>
<dbReference type="InterPro" id="IPR001610">
    <property type="entry name" value="PAC"/>
</dbReference>
<evidence type="ECO:0000256" key="10">
    <source>
        <dbReference type="ARBA" id="ARBA00023012"/>
    </source>
</evidence>
<dbReference type="Gene3D" id="3.40.50.2300">
    <property type="match status" value="1"/>
</dbReference>
<gene>
    <name evidence="19" type="ORF">ACI2JU_00920</name>
</gene>
<dbReference type="Pfam" id="PF02518">
    <property type="entry name" value="HATPase_c"/>
    <property type="match status" value="1"/>
</dbReference>
<keyword evidence="20" id="KW-1185">Reference proteome</keyword>
<dbReference type="InterPro" id="IPR003594">
    <property type="entry name" value="HATPase_dom"/>
</dbReference>
<comment type="subcellular location">
    <subcellularLocation>
        <location evidence="2">Cell membrane</location>
        <topology evidence="2">Multi-pass membrane protein</topology>
    </subcellularLocation>
</comment>
<dbReference type="SMART" id="SM00086">
    <property type="entry name" value="PAC"/>
    <property type="match status" value="2"/>
</dbReference>
<dbReference type="SUPFAM" id="SSF55785">
    <property type="entry name" value="PYP-like sensor domain (PAS domain)"/>
    <property type="match status" value="2"/>
</dbReference>
<evidence type="ECO:0000259" key="16">
    <source>
        <dbReference type="PROSITE" id="PS50112"/>
    </source>
</evidence>
<feature type="modified residue" description="4-aspartylphosphate" evidence="12">
    <location>
        <position position="830"/>
    </location>
</feature>
<keyword evidence="11 13" id="KW-0472">Membrane</keyword>
<evidence type="ECO:0000313" key="20">
    <source>
        <dbReference type="Proteomes" id="UP001620262"/>
    </source>
</evidence>
<dbReference type="Pfam" id="PF00072">
    <property type="entry name" value="Response_reg"/>
    <property type="match status" value="1"/>
</dbReference>
<evidence type="ECO:0000313" key="19">
    <source>
        <dbReference type="EMBL" id="MFK3862456.1"/>
    </source>
</evidence>
<keyword evidence="4" id="KW-1003">Cell membrane</keyword>
<dbReference type="InterPro" id="IPR005330">
    <property type="entry name" value="MHYT_dom"/>
</dbReference>
<evidence type="ECO:0000256" key="3">
    <source>
        <dbReference type="ARBA" id="ARBA00012438"/>
    </source>
</evidence>
<name>A0ABW8KRK1_9GAMM</name>
<evidence type="ECO:0000256" key="8">
    <source>
        <dbReference type="ARBA" id="ARBA00022840"/>
    </source>
</evidence>
<dbReference type="Gene3D" id="1.20.120.160">
    <property type="entry name" value="HPT domain"/>
    <property type="match status" value="1"/>
</dbReference>
<dbReference type="InterPro" id="IPR001789">
    <property type="entry name" value="Sig_transdc_resp-reg_receiver"/>
</dbReference>
<feature type="transmembrane region" description="Helical" evidence="13">
    <location>
        <begin position="64"/>
        <end position="89"/>
    </location>
</feature>
<proteinExistence type="predicted"/>
<keyword evidence="9 13" id="KW-1133">Transmembrane helix</keyword>
<evidence type="ECO:0000259" key="17">
    <source>
        <dbReference type="PROSITE" id="PS50113"/>
    </source>
</evidence>
<dbReference type="PROSITE" id="PS50110">
    <property type="entry name" value="RESPONSE_REGULATORY"/>
    <property type="match status" value="1"/>
</dbReference>
<feature type="transmembrane region" description="Helical" evidence="13">
    <location>
        <begin position="120"/>
        <end position="143"/>
    </location>
</feature>
<keyword evidence="8" id="KW-0067">ATP-binding</keyword>
<dbReference type="CDD" id="cd16922">
    <property type="entry name" value="HATPase_EvgS-ArcB-TorS-like"/>
    <property type="match status" value="1"/>
</dbReference>
<protein>
    <recommendedName>
        <fullName evidence="3">histidine kinase</fullName>
        <ecNumber evidence="3">2.7.13.3</ecNumber>
    </recommendedName>
</protein>
<dbReference type="Pfam" id="PF00512">
    <property type="entry name" value="HisKA"/>
    <property type="match status" value="1"/>
</dbReference>
<dbReference type="PRINTS" id="PR00344">
    <property type="entry name" value="BCTRLSENSOR"/>
</dbReference>
<feature type="transmembrane region" description="Helical" evidence="13">
    <location>
        <begin position="23"/>
        <end position="43"/>
    </location>
</feature>
<sequence length="1113" mass="123631">MLTAFFITDHDPSLLINGVYDPFLVALSVLTAIFSAFFATYMIDLAKETRFKSYQKLANSTASLVLSGGIWSMHFIGMLAFSLCTNISYDPTLTFLSFIPAFLACLTGVSLLVKNNATIFSLILPSVLLGAGIGTMHYSGMAAMELSPLLRYDPLMFGLSIIVAVVLAFISLYARFNIKKHLPTLNSLQTRLISAIILGFAVAGMHYMGMAATRFVATSPLVGNDSASSELTFVAISVVFATIILTAIVAIINGMVRYRMLLEEKTGNESRLEAILSTAIDGIVTINNRGIILSFNNAAENIFGWHSTDVKGKNIKMLMADDIAAEHDEYLLKAHHIDLGKVIGVNRDVLAKHKQGHLFPIRLGIGEANQPGQESIFVGFITDLTEQRKLQQNLIAKEQQYRSLMNNMPGVVFRCQLDKSWSMIFISPSINEVTGYVPSEFINQHIQFSDLIFKDDNKRINKSVEQAIAAKSQYSIEYRLRHRSGKLIWVLEKGSFEFNKQGEAIWIDGVIIDISERREYEDKLKLAKIAAEDAAQAKQSFMANMSHEIRTPMNSIIGFSDLLMDTPLDQDQQKHLIIVNNAARSLLRLLNEILDSAKLEKGKLTIELVHFNLQAVLDSIISTFWLEAKKKDLELTLTIKESVHPTYYGDPDRIRQVLTNLIGNAVKFTAQGSVNVTVSTTQNNYLFFEVQDTGIGIAKDRLKAVFQPFEQADGTTTRRFGGTGLGTTISKQLVELMGGIINVVSEEDKGSCFYFSLPLEVGDETQVNYFDKLHTQLPKLRILVVDDIAQNVELLQLLLSRDQHTISSASNGLEAIAIFEKQDFDVILMDIHMPECDGIAATEKIREIEQQRQLKKTPIIALTASVLQQDKLTAKKAGMNGFANKPVDINQLNQEIAQVLGFGLNIETQIAHSDPAAQHIDFKKGQQLWGSKCKQLSEIHRFFKEQQATCDIIFNDGLNALKDINGTLHTLKGLSGNLGLPTMMALLSTLENSQAPEQQAQIIQQLQIEFNAVNELLARKTSSCIAVQSSEKNTQVLSLSEFKILCEQLRKDAENAELNDELLATLADNAPATYQSDVDALIEYFDQFDFENAQSTLIALIELLNQAANLETH</sequence>
<feature type="domain" description="Histidine kinase" evidence="14">
    <location>
        <begin position="544"/>
        <end position="761"/>
    </location>
</feature>
<keyword evidence="10" id="KW-0902">Two-component regulatory system</keyword>
<feature type="domain" description="PAS" evidence="16">
    <location>
        <begin position="268"/>
        <end position="322"/>
    </location>
</feature>
<keyword evidence="7" id="KW-0547">Nucleotide-binding</keyword>
<dbReference type="InterPro" id="IPR000014">
    <property type="entry name" value="PAS"/>
</dbReference>
<dbReference type="SUPFAM" id="SSF47384">
    <property type="entry name" value="Homodimeric domain of signal transducing histidine kinase"/>
    <property type="match status" value="1"/>
</dbReference>
<dbReference type="SMART" id="SM00091">
    <property type="entry name" value="PAS"/>
    <property type="match status" value="2"/>
</dbReference>
<dbReference type="Gene3D" id="3.30.450.20">
    <property type="entry name" value="PAS domain"/>
    <property type="match status" value="2"/>
</dbReference>
<evidence type="ECO:0000256" key="2">
    <source>
        <dbReference type="ARBA" id="ARBA00004651"/>
    </source>
</evidence>
<dbReference type="InterPro" id="IPR005467">
    <property type="entry name" value="His_kinase_dom"/>
</dbReference>
<dbReference type="InterPro" id="IPR035965">
    <property type="entry name" value="PAS-like_dom_sf"/>
</dbReference>
<dbReference type="InterPro" id="IPR013655">
    <property type="entry name" value="PAS_fold_3"/>
</dbReference>
<dbReference type="PANTHER" id="PTHR45339:SF1">
    <property type="entry name" value="HYBRID SIGNAL TRANSDUCTION HISTIDINE KINASE J"/>
    <property type="match status" value="1"/>
</dbReference>
<feature type="transmembrane region" description="Helical" evidence="13">
    <location>
        <begin position="231"/>
        <end position="252"/>
    </location>
</feature>
<feature type="domain" description="PAC" evidence="17">
    <location>
        <begin position="474"/>
        <end position="526"/>
    </location>
</feature>
<organism evidence="19 20">
    <name type="scientific">Pseudoalteromonas rhizosphaerae</name>
    <dbReference type="NCBI Taxonomy" id="2518973"/>
    <lineage>
        <taxon>Bacteria</taxon>
        <taxon>Pseudomonadati</taxon>
        <taxon>Pseudomonadota</taxon>
        <taxon>Gammaproteobacteria</taxon>
        <taxon>Alteromonadales</taxon>
        <taxon>Pseudoalteromonadaceae</taxon>
        <taxon>Pseudoalteromonas</taxon>
    </lineage>
</organism>
<dbReference type="SUPFAM" id="SSF55874">
    <property type="entry name" value="ATPase domain of HSP90 chaperone/DNA topoisomerase II/histidine kinase"/>
    <property type="match status" value="1"/>
</dbReference>
<comment type="caution">
    <text evidence="19">The sequence shown here is derived from an EMBL/GenBank/DDBJ whole genome shotgun (WGS) entry which is preliminary data.</text>
</comment>
<dbReference type="Gene3D" id="1.10.287.130">
    <property type="match status" value="1"/>
</dbReference>
<feature type="transmembrane region" description="Helical" evidence="13">
    <location>
        <begin position="95"/>
        <end position="113"/>
    </location>
</feature>
<dbReference type="CDD" id="cd00130">
    <property type="entry name" value="PAS"/>
    <property type="match status" value="2"/>
</dbReference>
<dbReference type="PANTHER" id="PTHR45339">
    <property type="entry name" value="HYBRID SIGNAL TRANSDUCTION HISTIDINE KINASE J"/>
    <property type="match status" value="1"/>
</dbReference>
<dbReference type="PROSITE" id="PS50113">
    <property type="entry name" value="PAC"/>
    <property type="match status" value="1"/>
</dbReference>
<dbReference type="EMBL" id="JBJDOT010000001">
    <property type="protein sequence ID" value="MFK3862456.1"/>
    <property type="molecule type" value="Genomic_DNA"/>
</dbReference>
<dbReference type="Pfam" id="PF03707">
    <property type="entry name" value="MHYT"/>
    <property type="match status" value="2"/>
</dbReference>
<dbReference type="EC" id="2.7.13.3" evidence="3"/>
<dbReference type="SUPFAM" id="SSF47226">
    <property type="entry name" value="Histidine-containing phosphotransfer domain, HPT domain"/>
    <property type="match status" value="1"/>
</dbReference>
<dbReference type="PROSITE" id="PS50109">
    <property type="entry name" value="HIS_KIN"/>
    <property type="match status" value="1"/>
</dbReference>
<dbReference type="InterPro" id="IPR013767">
    <property type="entry name" value="PAS_fold"/>
</dbReference>
<evidence type="ECO:0000256" key="9">
    <source>
        <dbReference type="ARBA" id="ARBA00022989"/>
    </source>
</evidence>
<keyword evidence="5 12" id="KW-0597">Phosphoprotein</keyword>
<dbReference type="SMART" id="SM00388">
    <property type="entry name" value="HisKA"/>
    <property type="match status" value="1"/>
</dbReference>
<dbReference type="Pfam" id="PF01627">
    <property type="entry name" value="Hpt"/>
    <property type="match status" value="1"/>
</dbReference>
<evidence type="ECO:0000256" key="5">
    <source>
        <dbReference type="ARBA" id="ARBA00022553"/>
    </source>
</evidence>
<feature type="transmembrane region" description="Helical" evidence="13">
    <location>
        <begin position="155"/>
        <end position="176"/>
    </location>
</feature>
<dbReference type="Proteomes" id="UP001620262">
    <property type="component" value="Unassembled WGS sequence"/>
</dbReference>
<dbReference type="CDD" id="cd00082">
    <property type="entry name" value="HisKA"/>
    <property type="match status" value="1"/>
</dbReference>
<keyword evidence="6 13" id="KW-0812">Transmembrane</keyword>
<evidence type="ECO:0000259" key="18">
    <source>
        <dbReference type="PROSITE" id="PS50924"/>
    </source>
</evidence>
<evidence type="ECO:0000259" key="15">
    <source>
        <dbReference type="PROSITE" id="PS50110"/>
    </source>
</evidence>
<dbReference type="PROSITE" id="PS50112">
    <property type="entry name" value="PAS"/>
    <property type="match status" value="2"/>
</dbReference>
<dbReference type="InterPro" id="IPR004358">
    <property type="entry name" value="Sig_transdc_His_kin-like_C"/>
</dbReference>
<evidence type="ECO:0000256" key="13">
    <source>
        <dbReference type="PROSITE-ProRule" id="PRU00244"/>
    </source>
</evidence>
<dbReference type="NCBIfam" id="TIGR00229">
    <property type="entry name" value="sensory_box"/>
    <property type="match status" value="2"/>
</dbReference>
<dbReference type="Gene3D" id="3.30.565.10">
    <property type="entry name" value="Histidine kinase-like ATPase, C-terminal domain"/>
    <property type="match status" value="1"/>
</dbReference>
<dbReference type="InterPro" id="IPR011006">
    <property type="entry name" value="CheY-like_superfamily"/>
</dbReference>
<dbReference type="InterPro" id="IPR036097">
    <property type="entry name" value="HisK_dim/P_sf"/>
</dbReference>